<keyword evidence="2" id="KW-1185">Reference proteome</keyword>
<evidence type="ECO:0000256" key="1">
    <source>
        <dbReference type="SAM" id="MobiDB-lite"/>
    </source>
</evidence>
<protein>
    <submittedName>
        <fullName evidence="3">Uncharacterized protein LOC111303243</fullName>
    </submittedName>
</protein>
<dbReference type="KEGG" id="dzi:111303243"/>
<reference evidence="3" key="1">
    <citation type="submission" date="2025-08" db="UniProtKB">
        <authorList>
            <consortium name="RefSeq"/>
        </authorList>
    </citation>
    <scope>IDENTIFICATION</scope>
    <source>
        <tissue evidence="3">Fruit stalk</tissue>
    </source>
</reference>
<name>A0A6P5ZQF8_DURZI</name>
<organism evidence="2 3">
    <name type="scientific">Durio zibethinus</name>
    <name type="common">Durian</name>
    <dbReference type="NCBI Taxonomy" id="66656"/>
    <lineage>
        <taxon>Eukaryota</taxon>
        <taxon>Viridiplantae</taxon>
        <taxon>Streptophyta</taxon>
        <taxon>Embryophyta</taxon>
        <taxon>Tracheophyta</taxon>
        <taxon>Spermatophyta</taxon>
        <taxon>Magnoliopsida</taxon>
        <taxon>eudicotyledons</taxon>
        <taxon>Gunneridae</taxon>
        <taxon>Pentapetalae</taxon>
        <taxon>rosids</taxon>
        <taxon>malvids</taxon>
        <taxon>Malvales</taxon>
        <taxon>Malvaceae</taxon>
        <taxon>Helicteroideae</taxon>
        <taxon>Durio</taxon>
    </lineage>
</organism>
<dbReference type="AlphaFoldDB" id="A0A6P5ZQF8"/>
<evidence type="ECO:0000313" key="3">
    <source>
        <dbReference type="RefSeq" id="XP_022755098.1"/>
    </source>
</evidence>
<proteinExistence type="predicted"/>
<dbReference type="GeneID" id="111303243"/>
<feature type="region of interest" description="Disordered" evidence="1">
    <location>
        <begin position="228"/>
        <end position="251"/>
    </location>
</feature>
<evidence type="ECO:0000313" key="2">
    <source>
        <dbReference type="Proteomes" id="UP000515121"/>
    </source>
</evidence>
<gene>
    <name evidence="3" type="primary">LOC111303243</name>
</gene>
<sequence>MVVHAHDEKLLMHVFQDNLTGSTARWVQQLINDGMELALDLYIIVVGKMQSWSSLRASHLYEACGWKGIHYVVPDGIVHKYSATSLKLDDKDISTRDYWKRKIIVASGQKRPSSFGLYSPAKDDAEGEGGINKKRIKASRLACIESRKRITYICSDLDSVSCDNEILSREESIISEDEAEIVDLMNRVEKERSILWLREFKDWMDHASENFADAGNYNGAMLYPGKDNYKQSGKSGRHSSESSRYVSDSVQASGDESSMIVLESVDSFADTSTGVHAHRYFDHIISSGITVGLSLPGLRTKDIKEEYHKCYLHDETSSGSMGAESSRRNYFAIQRSNRMVENASKDLLHRCHNLVEEILQLSAESYSVASYDSDTSCSEDDYHEDGLPAQEYLNMNVKGHFPSHLFEDNYYEKGNKISHGSKNGICFIDSCAEQTFSASKNVNANQPLQLKVALALSSEEKLYVLLVGVAFDVSGWINTDFLTKFEDISEVLVGLGLQVVRVCVERSVVYLFITRSIEESTQLLHMLKVADSCAPNNKCSLRR</sequence>
<accession>A0A6P5ZQF8</accession>
<dbReference type="RefSeq" id="XP_022755098.1">
    <property type="nucleotide sequence ID" value="XM_022899363.1"/>
</dbReference>
<dbReference type="Proteomes" id="UP000515121">
    <property type="component" value="Unplaced"/>
</dbReference>